<dbReference type="GO" id="GO:1990904">
    <property type="term" value="C:ribonucleoprotein complex"/>
    <property type="evidence" value="ECO:0007669"/>
    <property type="project" value="UniProtKB-KW"/>
</dbReference>
<dbReference type="SUPFAM" id="SSF54570">
    <property type="entry name" value="Ribosomal protein S19"/>
    <property type="match status" value="1"/>
</dbReference>
<keyword evidence="5" id="KW-0496">Mitochondrion</keyword>
<dbReference type="EMBL" id="MN956530">
    <property type="protein sequence ID" value="QII42430.1"/>
    <property type="molecule type" value="Genomic_DNA"/>
</dbReference>
<dbReference type="GeneID" id="11542522"/>
<comment type="similarity">
    <text evidence="1 4">Belongs to the universal ribosomal protein uS19 family.</text>
</comment>
<dbReference type="Pfam" id="PF00203">
    <property type="entry name" value="Ribosomal_S19"/>
    <property type="match status" value="1"/>
</dbReference>
<dbReference type="GO" id="GO:0005840">
    <property type="term" value="C:ribosome"/>
    <property type="evidence" value="ECO:0007669"/>
    <property type="project" value="UniProtKB-KW"/>
</dbReference>
<dbReference type="GO" id="GO:0005737">
    <property type="term" value="C:cytoplasm"/>
    <property type="evidence" value="ECO:0007669"/>
    <property type="project" value="UniProtKB-ARBA"/>
</dbReference>
<dbReference type="GO" id="GO:0000028">
    <property type="term" value="P:ribosomal small subunit assembly"/>
    <property type="evidence" value="ECO:0007669"/>
    <property type="project" value="TreeGrafter"/>
</dbReference>
<dbReference type="PANTHER" id="PTHR11880">
    <property type="entry name" value="RIBOSOMAL PROTEIN S19P FAMILY MEMBER"/>
    <property type="match status" value="1"/>
</dbReference>
<dbReference type="GO" id="GO:0006412">
    <property type="term" value="P:translation"/>
    <property type="evidence" value="ECO:0007669"/>
    <property type="project" value="InterPro"/>
</dbReference>
<keyword evidence="3 4" id="KW-0687">Ribonucleoprotein</keyword>
<reference evidence="5" key="1">
    <citation type="journal article" date="2011" name="Gene">
        <title>Complex repeat structures and novel features in the mitochondrial genomes of the diatoms Phaeodactylum tricornutum and Thalassiosira pseudonana.</title>
        <authorList>
            <person name="Oudot-Le Secq M.P."/>
            <person name="Green B.R."/>
        </authorList>
    </citation>
    <scope>NUCLEOTIDE SEQUENCE</scope>
</reference>
<dbReference type="PIRSF" id="PIRSF002144">
    <property type="entry name" value="Ribosomal_S19"/>
    <property type="match status" value="1"/>
</dbReference>
<dbReference type="HAMAP" id="MF_00531">
    <property type="entry name" value="Ribosomal_uS19"/>
    <property type="match status" value="1"/>
</dbReference>
<dbReference type="RefSeq" id="YP_005090349.1">
    <property type="nucleotide sequence ID" value="NC_016739.1"/>
</dbReference>
<organism evidence="5">
    <name type="scientific">Phaeodactylum tricornutum</name>
    <name type="common">Diatom</name>
    <dbReference type="NCBI Taxonomy" id="2850"/>
    <lineage>
        <taxon>Eukaryota</taxon>
        <taxon>Sar</taxon>
        <taxon>Stramenopiles</taxon>
        <taxon>Ochrophyta</taxon>
        <taxon>Bacillariophyta</taxon>
        <taxon>Bacillariophyceae</taxon>
        <taxon>Bacillariophycidae</taxon>
        <taxon>Naviculales</taxon>
        <taxon>Phaeodactylaceae</taxon>
        <taxon>Phaeodactylum</taxon>
    </lineage>
</organism>
<dbReference type="PROSITE" id="PS00323">
    <property type="entry name" value="RIBOSOMAL_S19"/>
    <property type="match status" value="1"/>
</dbReference>
<keyword evidence="2 4" id="KW-0689">Ribosomal protein</keyword>
<dbReference type="PANTHER" id="PTHR11880:SF8">
    <property type="entry name" value="SMALL RIBOSOMAL SUBUNIT PROTEIN US19M"/>
    <property type="match status" value="1"/>
</dbReference>
<evidence type="ECO:0000313" key="5">
    <source>
        <dbReference type="EMBL" id="ADY18525.1"/>
    </source>
</evidence>
<proteinExistence type="inferred from homology"/>
<evidence type="ECO:0000256" key="4">
    <source>
        <dbReference type="RuleBase" id="RU003485"/>
    </source>
</evidence>
<geneLocation type="mitochondrion" evidence="5"/>
<reference evidence="5" key="2">
    <citation type="submission" date="2011-01" db="EMBL/GenBank/DDBJ databases">
        <authorList>
            <person name="Oudot-Le Secq M.-P."/>
            <person name="Green B.R."/>
        </authorList>
    </citation>
    <scope>NUCLEOTIDE SEQUENCE</scope>
</reference>
<sequence>MIRTKWKGPYINTKHETENLLPEKNQKRIISISRNSQILPSFLNLTFKIHNGSKHKEILVVEEMIGHKFGEFVFTRAKFAFKKKKKKLKSYGTKN</sequence>
<dbReference type="EMBL" id="HQ840789">
    <property type="protein sequence ID" value="ADY18525.1"/>
    <property type="molecule type" value="Genomic_DNA"/>
</dbReference>
<evidence type="ECO:0000256" key="3">
    <source>
        <dbReference type="ARBA" id="ARBA00023274"/>
    </source>
</evidence>
<evidence type="ECO:0000256" key="2">
    <source>
        <dbReference type="ARBA" id="ARBA00022980"/>
    </source>
</evidence>
<dbReference type="InterPro" id="IPR002222">
    <property type="entry name" value="Ribosomal_uS19"/>
</dbReference>
<dbReference type="InterPro" id="IPR023575">
    <property type="entry name" value="Ribosomal_uS19_SF"/>
</dbReference>
<dbReference type="PRINTS" id="PR00975">
    <property type="entry name" value="RIBOSOMALS19"/>
</dbReference>
<accession>F1DGP7</accession>
<reference evidence="6" key="3">
    <citation type="submission" date="2020-01" db="EMBL/GenBank/DDBJ databases">
        <authorList>
            <person name="Liu L."/>
        </authorList>
    </citation>
    <scope>NUCLEOTIDE SEQUENCE</scope>
    <source>
        <strain evidence="6">ICE-H</strain>
    </source>
</reference>
<protein>
    <submittedName>
        <fullName evidence="5">Ribosomal protein S19</fullName>
    </submittedName>
</protein>
<evidence type="ECO:0000256" key="1">
    <source>
        <dbReference type="ARBA" id="ARBA00007345"/>
    </source>
</evidence>
<dbReference type="GO" id="GO:0003723">
    <property type="term" value="F:RNA binding"/>
    <property type="evidence" value="ECO:0007669"/>
    <property type="project" value="InterPro"/>
</dbReference>
<evidence type="ECO:0000313" key="6">
    <source>
        <dbReference type="EMBL" id="QII42430.1"/>
    </source>
</evidence>
<dbReference type="AlphaFoldDB" id="F1DGP7"/>
<name>F1DGP7_PHATR</name>
<gene>
    <name evidence="5" type="primary">rps19</name>
</gene>
<dbReference type="Gene3D" id="3.30.860.10">
    <property type="entry name" value="30s Ribosomal Protein S19, Chain A"/>
    <property type="match status" value="1"/>
</dbReference>
<dbReference type="InterPro" id="IPR020934">
    <property type="entry name" value="Ribosomal_uS19_CS"/>
</dbReference>
<dbReference type="GO" id="GO:0003735">
    <property type="term" value="F:structural constituent of ribosome"/>
    <property type="evidence" value="ECO:0007669"/>
    <property type="project" value="InterPro"/>
</dbReference>